<feature type="domain" description="Protein NO VEIN C-terminal" evidence="1">
    <location>
        <begin position="206"/>
        <end position="290"/>
    </location>
</feature>
<keyword evidence="3" id="KW-1185">Reference proteome</keyword>
<gene>
    <name evidence="2" type="ORF">HT578_17555</name>
</gene>
<reference evidence="2 3" key="1">
    <citation type="journal article" date="2021" name="Int. J. Syst. Evol. Microbiol.">
        <title>Novosphingobium decolorationis sp. nov., an aniline blue-decolourizing bacterium isolated from East Pacific sediment.</title>
        <authorList>
            <person name="Chen X."/>
            <person name="Dong B."/>
            <person name="Chen T."/>
            <person name="Ren N."/>
            <person name="Wang J."/>
            <person name="Xu Y."/>
            <person name="Yang J."/>
            <person name="Zhu S."/>
            <person name="Chen J."/>
        </authorList>
    </citation>
    <scope>NUCLEOTIDE SEQUENCE [LARGE SCALE GENOMIC DNA]</scope>
    <source>
        <strain evidence="2 3">502str22</strain>
    </source>
</reference>
<dbReference type="EMBL" id="CP054856">
    <property type="protein sequence ID" value="QVM85255.1"/>
    <property type="molecule type" value="Genomic_DNA"/>
</dbReference>
<dbReference type="Pfam" id="PF13020">
    <property type="entry name" value="NOV_C"/>
    <property type="match status" value="1"/>
</dbReference>
<organism evidence="2 3">
    <name type="scientific">Novosphingobium decolorationis</name>
    <dbReference type="NCBI Taxonomy" id="2698673"/>
    <lineage>
        <taxon>Bacteria</taxon>
        <taxon>Pseudomonadati</taxon>
        <taxon>Pseudomonadota</taxon>
        <taxon>Alphaproteobacteria</taxon>
        <taxon>Sphingomonadales</taxon>
        <taxon>Sphingomonadaceae</taxon>
        <taxon>Novosphingobium</taxon>
    </lineage>
</organism>
<dbReference type="Proteomes" id="UP000677126">
    <property type="component" value="Chromosome"/>
</dbReference>
<accession>A0ABX8E8I2</accession>
<dbReference type="InterPro" id="IPR024975">
    <property type="entry name" value="NOV_C"/>
</dbReference>
<evidence type="ECO:0000313" key="3">
    <source>
        <dbReference type="Proteomes" id="UP000677126"/>
    </source>
</evidence>
<name>A0ABX8E8I2_9SPHN</name>
<dbReference type="RefSeq" id="WP_213500904.1">
    <property type="nucleotide sequence ID" value="NZ_CP054856.1"/>
</dbReference>
<proteinExistence type="predicted"/>
<evidence type="ECO:0000259" key="1">
    <source>
        <dbReference type="Pfam" id="PF13020"/>
    </source>
</evidence>
<sequence>MKRVLWIKIGWADCYQGDLVRGNFDYPQQRRAEMFNFLPNGDGTYCGYTGSMSGSTPSSEKPDDWLVIFIARHPELGGMYVVGWYEGATLGESRARDDVALPEPMFGDDKADEAPVYSITAKSAYLVPPEYRLEGYSHKTIGSARFSYLSGPGIERTADKAEVRNELLKRVRALRSVAIQNPEPGVDLRKVDPLLDLGTAAFRAEVEKAAIKAVIKTLKAEGFKVKSHEHLNRGYDLKATHRETGQVLRVEVKGTAGRSRRFFLSENEKRFLENSQWRFAIVTTALEKPTVEIFDLSKFKAEFDLSPLAWIGREKVKDPA</sequence>
<protein>
    <submittedName>
        <fullName evidence="2">DUF3883 domain-containing protein</fullName>
    </submittedName>
</protein>
<evidence type="ECO:0000313" key="2">
    <source>
        <dbReference type="EMBL" id="QVM85255.1"/>
    </source>
</evidence>